<evidence type="ECO:0000313" key="3">
    <source>
        <dbReference type="Proteomes" id="UP000299102"/>
    </source>
</evidence>
<gene>
    <name evidence="2" type="ORF">EVAR_46311_1</name>
</gene>
<proteinExistence type="predicted"/>
<feature type="region of interest" description="Disordered" evidence="1">
    <location>
        <begin position="93"/>
        <end position="132"/>
    </location>
</feature>
<comment type="caution">
    <text evidence="2">The sequence shown here is derived from an EMBL/GenBank/DDBJ whole genome shotgun (WGS) entry which is preliminary data.</text>
</comment>
<dbReference type="EMBL" id="BGZK01001002">
    <property type="protein sequence ID" value="GBP68148.1"/>
    <property type="molecule type" value="Genomic_DNA"/>
</dbReference>
<protein>
    <submittedName>
        <fullName evidence="2">Uncharacterized protein</fullName>
    </submittedName>
</protein>
<dbReference type="AlphaFoldDB" id="A0A4C1XX46"/>
<evidence type="ECO:0000313" key="2">
    <source>
        <dbReference type="EMBL" id="GBP68148.1"/>
    </source>
</evidence>
<name>A0A4C1XX46_EUMVA</name>
<evidence type="ECO:0000256" key="1">
    <source>
        <dbReference type="SAM" id="MobiDB-lite"/>
    </source>
</evidence>
<accession>A0A4C1XX46</accession>
<reference evidence="2 3" key="1">
    <citation type="journal article" date="2019" name="Commun. Biol.">
        <title>The bagworm genome reveals a unique fibroin gene that provides high tensile strength.</title>
        <authorList>
            <person name="Kono N."/>
            <person name="Nakamura H."/>
            <person name="Ohtoshi R."/>
            <person name="Tomita M."/>
            <person name="Numata K."/>
            <person name="Arakawa K."/>
        </authorList>
    </citation>
    <scope>NUCLEOTIDE SEQUENCE [LARGE SCALE GENOMIC DNA]</scope>
</reference>
<feature type="compositionally biased region" description="Basic residues" evidence="1">
    <location>
        <begin position="93"/>
        <end position="109"/>
    </location>
</feature>
<keyword evidence="3" id="KW-1185">Reference proteome</keyword>
<sequence>MVARQPQLELRHAIQSASVAAGAASDRRPRSPAPPTSRVIQYRFVDARAGTRRFVDVTWGLVVSGRVDAVAPFLQDSLNCYAFGSAKIKNKTKRSCRRKGGRRGAAGRRGGRERAQRRASARLIGSVKETIS</sequence>
<dbReference type="Proteomes" id="UP000299102">
    <property type="component" value="Unassembled WGS sequence"/>
</dbReference>
<organism evidence="2 3">
    <name type="scientific">Eumeta variegata</name>
    <name type="common">Bagworm moth</name>
    <name type="synonym">Eumeta japonica</name>
    <dbReference type="NCBI Taxonomy" id="151549"/>
    <lineage>
        <taxon>Eukaryota</taxon>
        <taxon>Metazoa</taxon>
        <taxon>Ecdysozoa</taxon>
        <taxon>Arthropoda</taxon>
        <taxon>Hexapoda</taxon>
        <taxon>Insecta</taxon>
        <taxon>Pterygota</taxon>
        <taxon>Neoptera</taxon>
        <taxon>Endopterygota</taxon>
        <taxon>Lepidoptera</taxon>
        <taxon>Glossata</taxon>
        <taxon>Ditrysia</taxon>
        <taxon>Tineoidea</taxon>
        <taxon>Psychidae</taxon>
        <taxon>Oiketicinae</taxon>
        <taxon>Eumeta</taxon>
    </lineage>
</organism>